<protein>
    <submittedName>
        <fullName evidence="1">Uncharacterized protein</fullName>
    </submittedName>
</protein>
<organism evidence="1 2">
    <name type="scientific">Nostoc flagelliforme CCNUN1</name>
    <dbReference type="NCBI Taxonomy" id="2038116"/>
    <lineage>
        <taxon>Bacteria</taxon>
        <taxon>Bacillati</taxon>
        <taxon>Cyanobacteriota</taxon>
        <taxon>Cyanophyceae</taxon>
        <taxon>Nostocales</taxon>
        <taxon>Nostocaceae</taxon>
        <taxon>Nostoc</taxon>
    </lineage>
</organism>
<reference evidence="1 2" key="1">
    <citation type="submission" date="2017-11" db="EMBL/GenBank/DDBJ databases">
        <title>Complete genome of a free-living desiccation-tolerant cyanobacterium and its photosynthetic adaptation to extreme terrestrial habitat.</title>
        <authorList>
            <person name="Shang J."/>
        </authorList>
    </citation>
    <scope>NUCLEOTIDE SEQUENCE [LARGE SCALE GENOMIC DNA]</scope>
    <source>
        <strain evidence="1 2">CCNUN1</strain>
        <plasmid evidence="2">pnfsy05</plasmid>
    </source>
</reference>
<gene>
    <name evidence="1" type="ORF">COO91_09532</name>
</gene>
<dbReference type="Proteomes" id="UP000232003">
    <property type="component" value="Plasmid pNFSY05"/>
</dbReference>
<dbReference type="AlphaFoldDB" id="A0A2K8T6N2"/>
<name>A0A2K8T6N2_9NOSO</name>
<keyword evidence="1" id="KW-0614">Plasmid</keyword>
<dbReference type="EMBL" id="CP024790">
    <property type="protein sequence ID" value="AUB43357.1"/>
    <property type="molecule type" value="Genomic_DNA"/>
</dbReference>
<sequence length="53" mass="5818">MDLVTASPTLLANSCKPQFMGWGATTYQCFEGSDRNSPTVSSPALRRHGRIFL</sequence>
<dbReference type="KEGG" id="nfl:COO91_09532"/>
<evidence type="ECO:0000313" key="1">
    <source>
        <dbReference type="EMBL" id="AUB43357.1"/>
    </source>
</evidence>
<geneLocation type="plasmid" evidence="2">
    <name>pnfsy05</name>
</geneLocation>
<keyword evidence="2" id="KW-1185">Reference proteome</keyword>
<evidence type="ECO:0000313" key="2">
    <source>
        <dbReference type="Proteomes" id="UP000232003"/>
    </source>
</evidence>
<accession>A0A2K8T6N2</accession>
<proteinExistence type="predicted"/>